<dbReference type="OrthoDB" id="2686253at2759"/>
<protein>
    <submittedName>
        <fullName evidence="1">Uncharacterized protein</fullName>
    </submittedName>
</protein>
<accession>A0A0C3NU22</accession>
<sequence length="76" mass="8729">ELLCLPYWDPICFMVVKAMHNFFLGDLQHHCHKVFCMNADTKSAGKTHVQPHTPKEQQQELEDGIEAIKKHSLTAL</sequence>
<name>A0A0C3NU22_PISTI</name>
<reference evidence="1 2" key="1">
    <citation type="submission" date="2014-04" db="EMBL/GenBank/DDBJ databases">
        <authorList>
            <consortium name="DOE Joint Genome Institute"/>
            <person name="Kuo A."/>
            <person name="Kohler A."/>
            <person name="Costa M.D."/>
            <person name="Nagy L.G."/>
            <person name="Floudas D."/>
            <person name="Copeland A."/>
            <person name="Barry K.W."/>
            <person name="Cichocki N."/>
            <person name="Veneault-Fourrey C."/>
            <person name="LaButti K."/>
            <person name="Lindquist E.A."/>
            <person name="Lipzen A."/>
            <person name="Lundell T."/>
            <person name="Morin E."/>
            <person name="Murat C."/>
            <person name="Sun H."/>
            <person name="Tunlid A."/>
            <person name="Henrissat B."/>
            <person name="Grigoriev I.V."/>
            <person name="Hibbett D.S."/>
            <person name="Martin F."/>
            <person name="Nordberg H.P."/>
            <person name="Cantor M.N."/>
            <person name="Hua S.X."/>
        </authorList>
    </citation>
    <scope>NUCLEOTIDE SEQUENCE [LARGE SCALE GENOMIC DNA]</scope>
    <source>
        <strain evidence="1 2">Marx 270</strain>
    </source>
</reference>
<dbReference type="HOGENOM" id="CLU_2661322_0_0_1"/>
<dbReference type="STRING" id="870435.A0A0C3NU22"/>
<dbReference type="EMBL" id="KN831971">
    <property type="protein sequence ID" value="KIO04370.1"/>
    <property type="molecule type" value="Genomic_DNA"/>
</dbReference>
<evidence type="ECO:0000313" key="1">
    <source>
        <dbReference type="EMBL" id="KIO04370.1"/>
    </source>
</evidence>
<gene>
    <name evidence="1" type="ORF">M404DRAFT_78088</name>
</gene>
<dbReference type="Proteomes" id="UP000054217">
    <property type="component" value="Unassembled WGS sequence"/>
</dbReference>
<feature type="non-terminal residue" evidence="1">
    <location>
        <position position="76"/>
    </location>
</feature>
<proteinExistence type="predicted"/>
<reference evidence="2" key="2">
    <citation type="submission" date="2015-01" db="EMBL/GenBank/DDBJ databases">
        <title>Evolutionary Origins and Diversification of the Mycorrhizal Mutualists.</title>
        <authorList>
            <consortium name="DOE Joint Genome Institute"/>
            <consortium name="Mycorrhizal Genomics Consortium"/>
            <person name="Kohler A."/>
            <person name="Kuo A."/>
            <person name="Nagy L.G."/>
            <person name="Floudas D."/>
            <person name="Copeland A."/>
            <person name="Barry K.W."/>
            <person name="Cichocki N."/>
            <person name="Veneault-Fourrey C."/>
            <person name="LaButti K."/>
            <person name="Lindquist E.A."/>
            <person name="Lipzen A."/>
            <person name="Lundell T."/>
            <person name="Morin E."/>
            <person name="Murat C."/>
            <person name="Riley R."/>
            <person name="Ohm R."/>
            <person name="Sun H."/>
            <person name="Tunlid A."/>
            <person name="Henrissat B."/>
            <person name="Grigoriev I.V."/>
            <person name="Hibbett D.S."/>
            <person name="Martin F."/>
        </authorList>
    </citation>
    <scope>NUCLEOTIDE SEQUENCE [LARGE SCALE GENOMIC DNA]</scope>
    <source>
        <strain evidence="2">Marx 270</strain>
    </source>
</reference>
<feature type="non-terminal residue" evidence="1">
    <location>
        <position position="1"/>
    </location>
</feature>
<keyword evidence="2" id="KW-1185">Reference proteome</keyword>
<organism evidence="1 2">
    <name type="scientific">Pisolithus tinctorius Marx 270</name>
    <dbReference type="NCBI Taxonomy" id="870435"/>
    <lineage>
        <taxon>Eukaryota</taxon>
        <taxon>Fungi</taxon>
        <taxon>Dikarya</taxon>
        <taxon>Basidiomycota</taxon>
        <taxon>Agaricomycotina</taxon>
        <taxon>Agaricomycetes</taxon>
        <taxon>Agaricomycetidae</taxon>
        <taxon>Boletales</taxon>
        <taxon>Sclerodermatineae</taxon>
        <taxon>Pisolithaceae</taxon>
        <taxon>Pisolithus</taxon>
    </lineage>
</organism>
<evidence type="ECO:0000313" key="2">
    <source>
        <dbReference type="Proteomes" id="UP000054217"/>
    </source>
</evidence>
<dbReference type="AlphaFoldDB" id="A0A0C3NU22"/>
<dbReference type="InParanoid" id="A0A0C3NU22"/>